<accession>A0ABR8JCR3</accession>
<gene>
    <name evidence="1" type="ORF">IC231_05685</name>
</gene>
<comment type="caution">
    <text evidence="1">The sequence shown here is derived from an EMBL/GenBank/DDBJ whole genome shotgun (WGS) entry which is preliminary data.</text>
</comment>
<reference evidence="1 2" key="1">
    <citation type="submission" date="2020-09" db="EMBL/GenBank/DDBJ databases">
        <authorList>
            <person name="Kim M.K."/>
        </authorList>
    </citation>
    <scope>NUCLEOTIDE SEQUENCE [LARGE SCALE GENOMIC DNA]</scope>
    <source>
        <strain evidence="1 2">BT646</strain>
    </source>
</reference>
<evidence type="ECO:0000313" key="2">
    <source>
        <dbReference type="Proteomes" id="UP000642468"/>
    </source>
</evidence>
<evidence type="ECO:0000313" key="1">
    <source>
        <dbReference type="EMBL" id="MBD2714518.1"/>
    </source>
</evidence>
<dbReference type="EMBL" id="JACWZZ010000001">
    <property type="protein sequence ID" value="MBD2714518.1"/>
    <property type="molecule type" value="Genomic_DNA"/>
</dbReference>
<organism evidence="1 2">
    <name type="scientific">Hymenobacter duratus</name>
    <dbReference type="NCBI Taxonomy" id="2771356"/>
    <lineage>
        <taxon>Bacteria</taxon>
        <taxon>Pseudomonadati</taxon>
        <taxon>Bacteroidota</taxon>
        <taxon>Cytophagia</taxon>
        <taxon>Cytophagales</taxon>
        <taxon>Hymenobacteraceae</taxon>
        <taxon>Hymenobacter</taxon>
    </lineage>
</organism>
<proteinExistence type="predicted"/>
<dbReference type="RefSeq" id="WP_190783558.1">
    <property type="nucleotide sequence ID" value="NZ_JACWZZ010000001.1"/>
</dbReference>
<keyword evidence="2" id="KW-1185">Reference proteome</keyword>
<dbReference type="Proteomes" id="UP000642468">
    <property type="component" value="Unassembled WGS sequence"/>
</dbReference>
<protein>
    <submittedName>
        <fullName evidence="1">Uncharacterized protein</fullName>
    </submittedName>
</protein>
<name>A0ABR8JCR3_9BACT</name>
<sequence length="81" mass="9427">MRQLADIPHPEAKITLFSWNGKYLIKLEKGQLEQTYKVSELDVTSDEDVRELLDSEFLQAAISRFTQMRNDLQASFDRHGL</sequence>